<evidence type="ECO:0000256" key="3">
    <source>
        <dbReference type="SAM" id="SignalP"/>
    </source>
</evidence>
<keyword evidence="1" id="KW-0433">Leucine-rich repeat</keyword>
<evidence type="ECO:0000313" key="6">
    <source>
        <dbReference type="Proteomes" id="UP001292094"/>
    </source>
</evidence>
<feature type="signal peptide" evidence="3">
    <location>
        <begin position="1"/>
        <end position="22"/>
    </location>
</feature>
<sequence>MRTTSWSTAGVLWVLVVFSVTAQGPGEGLRSCPAECTCSGLSVSCSHRGLTRMPRLLTRHTQRLVSKFFMQLYGRLRLY</sequence>
<proteinExistence type="predicted"/>
<dbReference type="InterPro" id="IPR000372">
    <property type="entry name" value="LRRNT"/>
</dbReference>
<gene>
    <name evidence="5" type="ORF">Pmani_027722</name>
</gene>
<evidence type="ECO:0000259" key="4">
    <source>
        <dbReference type="SMART" id="SM00013"/>
    </source>
</evidence>
<organism evidence="5 6">
    <name type="scientific">Petrolisthes manimaculis</name>
    <dbReference type="NCBI Taxonomy" id="1843537"/>
    <lineage>
        <taxon>Eukaryota</taxon>
        <taxon>Metazoa</taxon>
        <taxon>Ecdysozoa</taxon>
        <taxon>Arthropoda</taxon>
        <taxon>Crustacea</taxon>
        <taxon>Multicrustacea</taxon>
        <taxon>Malacostraca</taxon>
        <taxon>Eumalacostraca</taxon>
        <taxon>Eucarida</taxon>
        <taxon>Decapoda</taxon>
        <taxon>Pleocyemata</taxon>
        <taxon>Anomura</taxon>
        <taxon>Galatheoidea</taxon>
        <taxon>Porcellanidae</taxon>
        <taxon>Petrolisthes</taxon>
    </lineage>
</organism>
<dbReference type="EMBL" id="JAWZYT010003129">
    <property type="protein sequence ID" value="KAK4300044.1"/>
    <property type="molecule type" value="Genomic_DNA"/>
</dbReference>
<feature type="chain" id="PRO_5041915023" description="LRRNT domain-containing protein" evidence="3">
    <location>
        <begin position="23"/>
        <end position="79"/>
    </location>
</feature>
<name>A0AAE1P2X7_9EUCA</name>
<evidence type="ECO:0000313" key="5">
    <source>
        <dbReference type="EMBL" id="KAK4300044.1"/>
    </source>
</evidence>
<dbReference type="Pfam" id="PF01462">
    <property type="entry name" value="LRRNT"/>
    <property type="match status" value="1"/>
</dbReference>
<keyword evidence="2 3" id="KW-0732">Signal</keyword>
<protein>
    <recommendedName>
        <fullName evidence="4">LRRNT domain-containing protein</fullName>
    </recommendedName>
</protein>
<reference evidence="5" key="1">
    <citation type="submission" date="2023-11" db="EMBL/GenBank/DDBJ databases">
        <title>Genome assemblies of two species of porcelain crab, Petrolisthes cinctipes and Petrolisthes manimaculis (Anomura: Porcellanidae).</title>
        <authorList>
            <person name="Angst P."/>
        </authorList>
    </citation>
    <scope>NUCLEOTIDE SEQUENCE</scope>
    <source>
        <strain evidence="5">PB745_02</strain>
        <tissue evidence="5">Gill</tissue>
    </source>
</reference>
<dbReference type="Proteomes" id="UP001292094">
    <property type="component" value="Unassembled WGS sequence"/>
</dbReference>
<dbReference type="InterPro" id="IPR032675">
    <property type="entry name" value="LRR_dom_sf"/>
</dbReference>
<dbReference type="SMART" id="SM00013">
    <property type="entry name" value="LRRNT"/>
    <property type="match status" value="1"/>
</dbReference>
<feature type="domain" description="LRRNT" evidence="4">
    <location>
        <begin position="31"/>
        <end position="63"/>
    </location>
</feature>
<accession>A0AAE1P2X7</accession>
<dbReference type="Gene3D" id="3.80.10.10">
    <property type="entry name" value="Ribonuclease Inhibitor"/>
    <property type="match status" value="1"/>
</dbReference>
<dbReference type="AlphaFoldDB" id="A0AAE1P2X7"/>
<evidence type="ECO:0000256" key="2">
    <source>
        <dbReference type="ARBA" id="ARBA00022729"/>
    </source>
</evidence>
<keyword evidence="6" id="KW-1185">Reference proteome</keyword>
<comment type="caution">
    <text evidence="5">The sequence shown here is derived from an EMBL/GenBank/DDBJ whole genome shotgun (WGS) entry which is preliminary data.</text>
</comment>
<evidence type="ECO:0000256" key="1">
    <source>
        <dbReference type="ARBA" id="ARBA00022614"/>
    </source>
</evidence>